<sequence length="500" mass="54810">DGCQSPSPRLAESPPVSPLTLPRGDCSFPNTQRLDPIVEHEVADHVRPQLHERTASLTSISFKGPSRAEPKIKGKSRSSSLRGASPPPPSSFRVLFLRECTSAVLKMVLTEVPSDSRFQHHVSFDNFAAAEPTVNNTISFTLNVKHTGYQFKRRSRTFMVGIDENDYSNIALQWMLEELVDDGDEIVCLRVVDKGSKIISNSNLEVKKYQEEAKETMNRIQKKNDDNRAISIVLEFAVGKLSSTFLQMIQIYEPAMLIVGTRGRSLGGVQGLVSQRNSFSKWCLQYSPIPVVVVRPTEKRIKKKNKRVADPTRQDYARILRESGIEEHETNVGASHIDFETSNSPDGEAHAVAAALGLPAAFDPTLKPINLPGSHPLKKVDSGNSEVTSVSKSSISPDSRPNSPHAVRKRAKSQIDSPGGSGDESSDDDEEGEFEVTPGLALLQDDDGPRPEIQKKMKLHEMEVGEAQALQGGRKTSIGSVDSLASGRGRVPDNEDEDEG</sequence>
<protein>
    <submittedName>
        <fullName evidence="4">Universal stress protein A family protein</fullName>
    </submittedName>
</protein>
<feature type="region of interest" description="Disordered" evidence="2">
    <location>
        <begin position="1"/>
        <end position="32"/>
    </location>
</feature>
<accession>A0A8H8RK08</accession>
<comment type="caution">
    <text evidence="4">The sequence shown here is derived from an EMBL/GenBank/DDBJ whole genome shotgun (WGS) entry which is preliminary data.</text>
</comment>
<feature type="region of interest" description="Disordered" evidence="2">
    <location>
        <begin position="61"/>
        <end position="89"/>
    </location>
</feature>
<feature type="compositionally biased region" description="Acidic residues" evidence="2">
    <location>
        <begin position="424"/>
        <end position="434"/>
    </location>
</feature>
<evidence type="ECO:0000256" key="2">
    <source>
        <dbReference type="SAM" id="MobiDB-lite"/>
    </source>
</evidence>
<dbReference type="EMBL" id="QGMI01000767">
    <property type="protein sequence ID" value="TVY36920.1"/>
    <property type="molecule type" value="Genomic_DNA"/>
</dbReference>
<dbReference type="InterPro" id="IPR014729">
    <property type="entry name" value="Rossmann-like_a/b/a_fold"/>
</dbReference>
<dbReference type="OrthoDB" id="843225at2759"/>
<dbReference type="AlphaFoldDB" id="A0A8H8RK08"/>
<feature type="region of interest" description="Disordered" evidence="2">
    <location>
        <begin position="373"/>
        <end position="453"/>
    </location>
</feature>
<dbReference type="Pfam" id="PF00582">
    <property type="entry name" value="Usp"/>
    <property type="match status" value="1"/>
</dbReference>
<evidence type="ECO:0000259" key="3">
    <source>
        <dbReference type="Pfam" id="PF00582"/>
    </source>
</evidence>
<dbReference type="Proteomes" id="UP000443090">
    <property type="component" value="Unassembled WGS sequence"/>
</dbReference>
<dbReference type="SUPFAM" id="SSF52402">
    <property type="entry name" value="Adenine nucleotide alpha hydrolases-like"/>
    <property type="match status" value="1"/>
</dbReference>
<reference evidence="4 5" key="1">
    <citation type="submission" date="2018-05" db="EMBL/GenBank/DDBJ databases">
        <title>Genome sequencing and assembly of the regulated plant pathogen Lachnellula willkommii and related sister species for the development of diagnostic species identification markers.</title>
        <authorList>
            <person name="Giroux E."/>
            <person name="Bilodeau G."/>
        </authorList>
    </citation>
    <scope>NUCLEOTIDE SEQUENCE [LARGE SCALE GENOMIC DNA]</scope>
    <source>
        <strain evidence="4 5">CBS 160.35</strain>
    </source>
</reference>
<evidence type="ECO:0000256" key="1">
    <source>
        <dbReference type="SAM" id="Coils"/>
    </source>
</evidence>
<dbReference type="PANTHER" id="PTHR47815">
    <property type="entry name" value="UNIVERSAL STRESS PROTEIN A FAMILY PROTEIN C25B2.10"/>
    <property type="match status" value="1"/>
</dbReference>
<feature type="compositionally biased region" description="Low complexity" evidence="2">
    <location>
        <begin position="382"/>
        <end position="403"/>
    </location>
</feature>
<organism evidence="4 5">
    <name type="scientific">Lachnellula occidentalis</name>
    <dbReference type="NCBI Taxonomy" id="215460"/>
    <lineage>
        <taxon>Eukaryota</taxon>
        <taxon>Fungi</taxon>
        <taxon>Dikarya</taxon>
        <taxon>Ascomycota</taxon>
        <taxon>Pezizomycotina</taxon>
        <taxon>Leotiomycetes</taxon>
        <taxon>Helotiales</taxon>
        <taxon>Lachnaceae</taxon>
        <taxon>Lachnellula</taxon>
    </lineage>
</organism>
<gene>
    <name evidence="4" type="ORF">LOCC1_G007423</name>
</gene>
<dbReference type="PANTHER" id="PTHR47815:SF1">
    <property type="entry name" value="UNIVERSAL STRESS PROTEIN A FAMILY PROTEIN C25B2.10"/>
    <property type="match status" value="1"/>
</dbReference>
<feature type="coiled-coil region" evidence="1">
    <location>
        <begin position="199"/>
        <end position="226"/>
    </location>
</feature>
<proteinExistence type="predicted"/>
<feature type="domain" description="UspA" evidence="3">
    <location>
        <begin position="156"/>
        <end position="295"/>
    </location>
</feature>
<feature type="region of interest" description="Disordered" evidence="2">
    <location>
        <begin position="467"/>
        <end position="500"/>
    </location>
</feature>
<dbReference type="Gene3D" id="3.40.50.620">
    <property type="entry name" value="HUPs"/>
    <property type="match status" value="1"/>
</dbReference>
<evidence type="ECO:0000313" key="5">
    <source>
        <dbReference type="Proteomes" id="UP000443090"/>
    </source>
</evidence>
<name>A0A8H8RK08_9HELO</name>
<keyword evidence="5" id="KW-1185">Reference proteome</keyword>
<dbReference type="InterPro" id="IPR006016">
    <property type="entry name" value="UspA"/>
</dbReference>
<evidence type="ECO:0000313" key="4">
    <source>
        <dbReference type="EMBL" id="TVY36920.1"/>
    </source>
</evidence>
<keyword evidence="1" id="KW-0175">Coiled coil</keyword>
<dbReference type="CDD" id="cd23659">
    <property type="entry name" value="USP_At3g01520-like"/>
    <property type="match status" value="1"/>
</dbReference>
<feature type="non-terminal residue" evidence="4">
    <location>
        <position position="1"/>
    </location>
</feature>